<dbReference type="PANTHER" id="PTHR12245:SF5">
    <property type="entry name" value="SPRY DOMAIN-CONTAINING SOCS BOX PROTEIN 3"/>
    <property type="match status" value="1"/>
</dbReference>
<keyword evidence="1" id="KW-1185">Reference proteome</keyword>
<dbReference type="WBParaSite" id="SVE_0745200.1">
    <property type="protein sequence ID" value="SVE_0745200.1"/>
    <property type="gene ID" value="SVE_0745200"/>
</dbReference>
<dbReference type="SUPFAM" id="SSF49899">
    <property type="entry name" value="Concanavalin A-like lectins/glucanases"/>
    <property type="match status" value="1"/>
</dbReference>
<reference evidence="2" key="2">
    <citation type="submission" date="2015-08" db="UniProtKB">
        <authorList>
            <consortium name="WormBaseParasite"/>
        </authorList>
    </citation>
    <scope>IDENTIFICATION</scope>
</reference>
<name>A0A0K0FF13_STRVS</name>
<dbReference type="STRING" id="75913.A0A0K0FF13"/>
<proteinExistence type="predicted"/>
<protein>
    <submittedName>
        <fullName evidence="2">GH26238p2 (inferred by orthology to a D. melanogaster protein)</fullName>
    </submittedName>
</protein>
<organism evidence="1 2">
    <name type="scientific">Strongyloides venezuelensis</name>
    <name type="common">Threadworm</name>
    <dbReference type="NCBI Taxonomy" id="75913"/>
    <lineage>
        <taxon>Eukaryota</taxon>
        <taxon>Metazoa</taxon>
        <taxon>Ecdysozoa</taxon>
        <taxon>Nematoda</taxon>
        <taxon>Chromadorea</taxon>
        <taxon>Rhabditida</taxon>
        <taxon>Tylenchina</taxon>
        <taxon>Panagrolaimomorpha</taxon>
        <taxon>Strongyloidoidea</taxon>
        <taxon>Strongyloididae</taxon>
        <taxon>Strongyloides</taxon>
    </lineage>
</organism>
<evidence type="ECO:0000313" key="2">
    <source>
        <dbReference type="WBParaSite" id="SVE_0745200.1"/>
    </source>
</evidence>
<accession>A0A0K0FF13</accession>
<evidence type="ECO:0000313" key="1">
    <source>
        <dbReference type="Proteomes" id="UP000035680"/>
    </source>
</evidence>
<dbReference type="InterPro" id="IPR013320">
    <property type="entry name" value="ConA-like_dom_sf"/>
</dbReference>
<dbReference type="AlphaFoldDB" id="A0A0K0FF13"/>
<dbReference type="InterPro" id="IPR043136">
    <property type="entry name" value="B30.2/SPRY_sf"/>
</dbReference>
<dbReference type="InterPro" id="IPR050672">
    <property type="entry name" value="FBXO45-Fsn/SPSB_families"/>
</dbReference>
<reference evidence="1" key="1">
    <citation type="submission" date="2014-07" db="EMBL/GenBank/DDBJ databases">
        <authorList>
            <person name="Martin A.A"/>
            <person name="De Silva N."/>
        </authorList>
    </citation>
    <scope>NUCLEOTIDE SEQUENCE</scope>
</reference>
<dbReference type="Proteomes" id="UP000035680">
    <property type="component" value="Unassembled WGS sequence"/>
</dbReference>
<sequence length="570" mass="66019">MIYNDPKVFFLICHCFNMEEYVIRPHLPIDEEHIYEGRVDFPRISSYNDKKLLEIIFNYSTKRHGERICYEPSFPSNLLSHLNLTQDNLASSFDSETISIFEKFIVAARLSRKEIPFPPEALGLIENKNKCLFTNRTRIENIATGIVRNALLSSDEDPIPLKYLDAVFEALTVGSPILKTKLGKREYRYFSLHNLSRDKYLSILAKKYQNIRDVEEEVVVNNNINTIQENFRYVSVGHEFNNRIRYPDQESLLLPTIAEDNVNGLIMYLLLHVFAWVGRKGDIKINEESVAINYPPLVQHIRNQYGNIHRFYNAAYSDESVAIKYMSQMDFDWNHKINQRYGRSKLAIVDQSAIINYLWATSTIVGLGNVQLKKGIKVFWQFQVFGRKECTSIMFGISSDRSSIWEYDGVTDVLGFDSLSWGINNRGYALHNGRKTGVTKSFPKNWYGEYVGLLFNGFGEYGTLTYFLRGKKMGVIFDDIPLNVTYYPAFSSTGQFTEFKINKCLQSFNAVPDLKTIVCGKVLDYICTPGNINYLPIPENEKSKLKRMWDDHELIHDCISGHTHHYPHFR</sequence>
<dbReference type="PANTHER" id="PTHR12245">
    <property type="entry name" value="SPRY DOMAIN CONTAINING SOCS BOX PROTEIN"/>
    <property type="match status" value="1"/>
</dbReference>
<dbReference type="Gene3D" id="2.60.120.920">
    <property type="match status" value="1"/>
</dbReference>